<gene>
    <name evidence="6" type="ORF">SAMN02745161_0593</name>
</gene>
<evidence type="ECO:0000313" key="6">
    <source>
        <dbReference type="EMBL" id="SIN76077.1"/>
    </source>
</evidence>
<evidence type="ECO:0000313" key="7">
    <source>
        <dbReference type="Proteomes" id="UP000184694"/>
    </source>
</evidence>
<dbReference type="Gene3D" id="2.30.30.40">
    <property type="entry name" value="SH3 Domains"/>
    <property type="match status" value="1"/>
</dbReference>
<organism evidence="6 7">
    <name type="scientific">Halodesulfovibrio marinisediminis DSM 17456</name>
    <dbReference type="NCBI Taxonomy" id="1121457"/>
    <lineage>
        <taxon>Bacteria</taxon>
        <taxon>Pseudomonadati</taxon>
        <taxon>Thermodesulfobacteriota</taxon>
        <taxon>Desulfovibrionia</taxon>
        <taxon>Desulfovibrionales</taxon>
        <taxon>Desulfovibrionaceae</taxon>
        <taxon>Halodesulfovibrio</taxon>
    </lineage>
</organism>
<feature type="domain" description="CheW-like" evidence="5">
    <location>
        <begin position="12"/>
        <end position="152"/>
    </location>
</feature>
<keyword evidence="7" id="KW-1185">Reference proteome</keyword>
<accession>A0A1N6DZE0</accession>
<protein>
    <recommendedName>
        <fullName evidence="2">Chemotaxis protein CheW</fullName>
    </recommendedName>
</protein>
<dbReference type="OrthoDB" id="9790406at2"/>
<dbReference type="GO" id="GO:0005829">
    <property type="term" value="C:cytosol"/>
    <property type="evidence" value="ECO:0007669"/>
    <property type="project" value="TreeGrafter"/>
</dbReference>
<dbReference type="GO" id="GO:0006935">
    <property type="term" value="P:chemotaxis"/>
    <property type="evidence" value="ECO:0007669"/>
    <property type="project" value="UniProtKB-KW"/>
</dbReference>
<dbReference type="AlphaFoldDB" id="A0A1N6DZE0"/>
<dbReference type="InterPro" id="IPR039315">
    <property type="entry name" value="CheW"/>
</dbReference>
<name>A0A1N6DZE0_9BACT</name>
<reference evidence="7" key="1">
    <citation type="submission" date="2016-11" db="EMBL/GenBank/DDBJ databases">
        <authorList>
            <person name="Varghese N."/>
            <person name="Submissions S."/>
        </authorList>
    </citation>
    <scope>NUCLEOTIDE SEQUENCE [LARGE SCALE GENOMIC DNA]</scope>
    <source>
        <strain evidence="7">DSM 17456</strain>
    </source>
</reference>
<evidence type="ECO:0000256" key="2">
    <source>
        <dbReference type="ARBA" id="ARBA00021483"/>
    </source>
</evidence>
<evidence type="ECO:0000256" key="4">
    <source>
        <dbReference type="ARBA" id="ARBA00022500"/>
    </source>
</evidence>
<dbReference type="InterPro" id="IPR036061">
    <property type="entry name" value="CheW-like_dom_sf"/>
</dbReference>
<dbReference type="GO" id="GO:0007165">
    <property type="term" value="P:signal transduction"/>
    <property type="evidence" value="ECO:0007669"/>
    <property type="project" value="InterPro"/>
</dbReference>
<proteinExistence type="predicted"/>
<evidence type="ECO:0000256" key="3">
    <source>
        <dbReference type="ARBA" id="ARBA00022490"/>
    </source>
</evidence>
<keyword evidence="3" id="KW-0963">Cytoplasm</keyword>
<dbReference type="PANTHER" id="PTHR22617">
    <property type="entry name" value="CHEMOTAXIS SENSOR HISTIDINE KINASE-RELATED"/>
    <property type="match status" value="1"/>
</dbReference>
<comment type="subcellular location">
    <subcellularLocation>
        <location evidence="1">Cytoplasm</location>
    </subcellularLocation>
</comment>
<dbReference type="PANTHER" id="PTHR22617:SF23">
    <property type="entry name" value="CHEMOTAXIS PROTEIN CHEW"/>
    <property type="match status" value="1"/>
</dbReference>
<dbReference type="RefSeq" id="WP_074215450.1">
    <property type="nucleotide sequence ID" value="NZ_FSRG01000003.1"/>
</dbReference>
<sequence length="158" mass="17718">MNEPQKKQDDELMQLVTFSIGEEEFGVDILKVQEIIRTMEITKVPKAPDFVEGVINLRGKVIPIIDLRRRFGLSSKEHDKHTRIIVIEINNMIVGFVVDSVSEVLRIPAGTVEPPPAVVAGMESEYISGVGKLQDRLLILLDLDRLLSNEDLDVLGQM</sequence>
<dbReference type="Pfam" id="PF01584">
    <property type="entry name" value="CheW"/>
    <property type="match status" value="1"/>
</dbReference>
<dbReference type="Gene3D" id="2.40.50.180">
    <property type="entry name" value="CheA-289, Domain 4"/>
    <property type="match status" value="1"/>
</dbReference>
<keyword evidence="4" id="KW-0145">Chemotaxis</keyword>
<dbReference type="STRING" id="1121457.SAMN02745161_0593"/>
<dbReference type="Proteomes" id="UP000184694">
    <property type="component" value="Unassembled WGS sequence"/>
</dbReference>
<dbReference type="SMART" id="SM00260">
    <property type="entry name" value="CheW"/>
    <property type="match status" value="1"/>
</dbReference>
<evidence type="ECO:0000259" key="5">
    <source>
        <dbReference type="PROSITE" id="PS50851"/>
    </source>
</evidence>
<dbReference type="SUPFAM" id="SSF50341">
    <property type="entry name" value="CheW-like"/>
    <property type="match status" value="1"/>
</dbReference>
<dbReference type="EMBL" id="FSRG01000003">
    <property type="protein sequence ID" value="SIN76077.1"/>
    <property type="molecule type" value="Genomic_DNA"/>
</dbReference>
<evidence type="ECO:0000256" key="1">
    <source>
        <dbReference type="ARBA" id="ARBA00004496"/>
    </source>
</evidence>
<dbReference type="FunFam" id="2.40.50.180:FF:000002">
    <property type="entry name" value="Chemotaxis protein CheW"/>
    <property type="match status" value="1"/>
</dbReference>
<dbReference type="PROSITE" id="PS50851">
    <property type="entry name" value="CHEW"/>
    <property type="match status" value="1"/>
</dbReference>
<dbReference type="InterPro" id="IPR002545">
    <property type="entry name" value="CheW-lke_dom"/>
</dbReference>
<dbReference type="CDD" id="cd00732">
    <property type="entry name" value="CheW"/>
    <property type="match status" value="1"/>
</dbReference>